<protein>
    <submittedName>
        <fullName evidence="1">Uncharacterized protein</fullName>
    </submittedName>
</protein>
<name>A0A0F9S7C4_9ZZZZ</name>
<proteinExistence type="predicted"/>
<evidence type="ECO:0000313" key="1">
    <source>
        <dbReference type="EMBL" id="KKN62959.1"/>
    </source>
</evidence>
<organism evidence="1">
    <name type="scientific">marine sediment metagenome</name>
    <dbReference type="NCBI Taxonomy" id="412755"/>
    <lineage>
        <taxon>unclassified sequences</taxon>
        <taxon>metagenomes</taxon>
        <taxon>ecological metagenomes</taxon>
    </lineage>
</organism>
<dbReference type="EMBL" id="LAZR01000606">
    <property type="protein sequence ID" value="KKN62959.1"/>
    <property type="molecule type" value="Genomic_DNA"/>
</dbReference>
<accession>A0A0F9S7C4</accession>
<reference evidence="1" key="1">
    <citation type="journal article" date="2015" name="Nature">
        <title>Complex archaea that bridge the gap between prokaryotes and eukaryotes.</title>
        <authorList>
            <person name="Spang A."/>
            <person name="Saw J.H."/>
            <person name="Jorgensen S.L."/>
            <person name="Zaremba-Niedzwiedzka K."/>
            <person name="Martijn J."/>
            <person name="Lind A.E."/>
            <person name="van Eijk R."/>
            <person name="Schleper C."/>
            <person name="Guy L."/>
            <person name="Ettema T.J."/>
        </authorList>
    </citation>
    <scope>NUCLEOTIDE SEQUENCE</scope>
</reference>
<gene>
    <name evidence="1" type="ORF">LCGC14_0506690</name>
</gene>
<dbReference type="AlphaFoldDB" id="A0A0F9S7C4"/>
<comment type="caution">
    <text evidence="1">The sequence shown here is derived from an EMBL/GenBank/DDBJ whole genome shotgun (WGS) entry which is preliminary data.</text>
</comment>
<sequence length="132" mass="15251">MIQVICEAWLIMCGGALVQPVTNYPAVMVIYDPILGGINCDEDCTTVAIGPLLDEYWYQAGACHPNLLGVEIYFPVIDFTMKCVDNGGKVTVLWNEYYQQEVVYFDVLWSATNPPYWLYWLLDDWQVMWYND</sequence>